<proteinExistence type="predicted"/>
<gene>
    <name evidence="2" type="ORF">P7K49_009134</name>
</gene>
<protein>
    <submittedName>
        <fullName evidence="2">Uncharacterized protein</fullName>
    </submittedName>
</protein>
<comment type="caution">
    <text evidence="2">The sequence shown here is derived from an EMBL/GenBank/DDBJ whole genome shotgun (WGS) entry which is preliminary data.</text>
</comment>
<organism evidence="2 3">
    <name type="scientific">Saguinus oedipus</name>
    <name type="common">Cotton-top tamarin</name>
    <name type="synonym">Oedipomidas oedipus</name>
    <dbReference type="NCBI Taxonomy" id="9490"/>
    <lineage>
        <taxon>Eukaryota</taxon>
        <taxon>Metazoa</taxon>
        <taxon>Chordata</taxon>
        <taxon>Craniata</taxon>
        <taxon>Vertebrata</taxon>
        <taxon>Euteleostomi</taxon>
        <taxon>Mammalia</taxon>
        <taxon>Eutheria</taxon>
        <taxon>Euarchontoglires</taxon>
        <taxon>Primates</taxon>
        <taxon>Haplorrhini</taxon>
        <taxon>Platyrrhini</taxon>
        <taxon>Cebidae</taxon>
        <taxon>Callitrichinae</taxon>
        <taxon>Saguinus</taxon>
    </lineage>
</organism>
<dbReference type="Proteomes" id="UP001266305">
    <property type="component" value="Unassembled WGS sequence"/>
</dbReference>
<feature type="compositionally biased region" description="Basic and acidic residues" evidence="1">
    <location>
        <begin position="92"/>
        <end position="102"/>
    </location>
</feature>
<keyword evidence="3" id="KW-1185">Reference proteome</keyword>
<sequence>MWILLMKFSCLSVPRHVGSRQCLPQDTELGLRPLCFPSGRPPNLPNHISPQPSQDQELQWEFKALDAGSDPALAATMCRHEPCGQRPLTTDTARDPPPHIRDPVAFPPGAGYYGEEA</sequence>
<reference evidence="2 3" key="1">
    <citation type="submission" date="2023-05" db="EMBL/GenBank/DDBJ databases">
        <title>B98-5 Cell Line De Novo Hybrid Assembly: An Optical Mapping Approach.</title>
        <authorList>
            <person name="Kananen K."/>
            <person name="Auerbach J.A."/>
            <person name="Kautto E."/>
            <person name="Blachly J.S."/>
        </authorList>
    </citation>
    <scope>NUCLEOTIDE SEQUENCE [LARGE SCALE GENOMIC DNA]</scope>
    <source>
        <strain evidence="2">B95-8</strain>
        <tissue evidence="2">Cell line</tissue>
    </source>
</reference>
<name>A0ABQ9VZS2_SAGOE</name>
<evidence type="ECO:0000313" key="2">
    <source>
        <dbReference type="EMBL" id="KAK2114868.1"/>
    </source>
</evidence>
<accession>A0ABQ9VZS2</accession>
<feature type="region of interest" description="Disordered" evidence="1">
    <location>
        <begin position="81"/>
        <end position="117"/>
    </location>
</feature>
<dbReference type="EMBL" id="JASSZA010000004">
    <property type="protein sequence ID" value="KAK2114868.1"/>
    <property type="molecule type" value="Genomic_DNA"/>
</dbReference>
<evidence type="ECO:0000313" key="3">
    <source>
        <dbReference type="Proteomes" id="UP001266305"/>
    </source>
</evidence>
<evidence type="ECO:0000256" key="1">
    <source>
        <dbReference type="SAM" id="MobiDB-lite"/>
    </source>
</evidence>